<dbReference type="AlphaFoldDB" id="A0A3B1DFV8"/>
<feature type="domain" description="Endonuclease/exonuclease/phosphatase" evidence="1">
    <location>
        <begin position="4"/>
        <end position="227"/>
    </location>
</feature>
<keyword evidence="2" id="KW-0540">Nuclease</keyword>
<dbReference type="Pfam" id="PF03372">
    <property type="entry name" value="Exo_endo_phos"/>
    <property type="match status" value="1"/>
</dbReference>
<accession>A0A3B1DFV8</accession>
<dbReference type="InterPro" id="IPR036691">
    <property type="entry name" value="Endo/exonu/phosph_ase_sf"/>
</dbReference>
<evidence type="ECO:0000259" key="1">
    <source>
        <dbReference type="Pfam" id="PF03372"/>
    </source>
</evidence>
<dbReference type="EMBL" id="UOGL01000578">
    <property type="protein sequence ID" value="VAX41686.1"/>
    <property type="molecule type" value="Genomic_DNA"/>
</dbReference>
<dbReference type="InterPro" id="IPR051916">
    <property type="entry name" value="GPI-anchor_lipid_remodeler"/>
</dbReference>
<dbReference type="GO" id="GO:0004519">
    <property type="term" value="F:endonuclease activity"/>
    <property type="evidence" value="ECO:0007669"/>
    <property type="project" value="UniProtKB-KW"/>
</dbReference>
<dbReference type="GO" id="GO:0004527">
    <property type="term" value="F:exonuclease activity"/>
    <property type="evidence" value="ECO:0007669"/>
    <property type="project" value="UniProtKB-KW"/>
</dbReference>
<dbReference type="InterPro" id="IPR005135">
    <property type="entry name" value="Endo/exonuclease/phosphatase"/>
</dbReference>
<organism evidence="2">
    <name type="scientific">hydrothermal vent metagenome</name>
    <dbReference type="NCBI Taxonomy" id="652676"/>
    <lineage>
        <taxon>unclassified sequences</taxon>
        <taxon>metagenomes</taxon>
        <taxon>ecological metagenomes</taxon>
    </lineage>
</organism>
<sequence length="237" mass="27983">MRILSYNIHKGIGGRDRRYRLERIIEVIEEQNPDIICLQEVDRNVKRSKFDRQPRLLANYFKSKGKLFQLNVRLKRGGYGNLILSRWKIKTHHHISLQQNNKKKRGAQLAVIETPEGLLHLVNYHLGLAERERRWQVEHLLTHHLFKESEELPTLIIGDTNDWRNTLHKTIFKLHNFEKGTHPASRFRTFPAWLPVGSLDKAFHRGDITIKHAHPIRNKLTRIASDHLPLVVDFHLK</sequence>
<keyword evidence="2" id="KW-0255">Endonuclease</keyword>
<dbReference type="PANTHER" id="PTHR14859">
    <property type="entry name" value="CALCOFLUOR WHITE HYPERSENSITIVE PROTEIN PRECURSOR"/>
    <property type="match status" value="1"/>
</dbReference>
<dbReference type="Gene3D" id="3.60.10.10">
    <property type="entry name" value="Endonuclease/exonuclease/phosphatase"/>
    <property type="match status" value="1"/>
</dbReference>
<dbReference type="PANTHER" id="PTHR14859:SF1">
    <property type="entry name" value="PGAP2-INTERACTING PROTEIN"/>
    <property type="match status" value="1"/>
</dbReference>
<dbReference type="GO" id="GO:0006506">
    <property type="term" value="P:GPI anchor biosynthetic process"/>
    <property type="evidence" value="ECO:0007669"/>
    <property type="project" value="TreeGrafter"/>
</dbReference>
<protein>
    <submittedName>
        <fullName evidence="2">Endonuclease/exonuclease/phosphatase</fullName>
    </submittedName>
</protein>
<keyword evidence="2" id="KW-0269">Exonuclease</keyword>
<reference evidence="2" key="1">
    <citation type="submission" date="2018-06" db="EMBL/GenBank/DDBJ databases">
        <authorList>
            <person name="Zhirakovskaya E."/>
        </authorList>
    </citation>
    <scope>NUCLEOTIDE SEQUENCE</scope>
</reference>
<proteinExistence type="predicted"/>
<gene>
    <name evidence="2" type="ORF">MNBD_PLANCTO02-2063</name>
</gene>
<keyword evidence="2" id="KW-0378">Hydrolase</keyword>
<evidence type="ECO:0000313" key="2">
    <source>
        <dbReference type="EMBL" id="VAX41686.1"/>
    </source>
</evidence>
<dbReference type="SUPFAM" id="SSF56219">
    <property type="entry name" value="DNase I-like"/>
    <property type="match status" value="1"/>
</dbReference>
<name>A0A3B1DFV8_9ZZZZ</name>
<dbReference type="GO" id="GO:0016020">
    <property type="term" value="C:membrane"/>
    <property type="evidence" value="ECO:0007669"/>
    <property type="project" value="GOC"/>
</dbReference>